<dbReference type="PATRIC" id="fig|1079994.3.peg.1231"/>
<dbReference type="GO" id="GO:0003700">
    <property type="term" value="F:DNA-binding transcription factor activity"/>
    <property type="evidence" value="ECO:0007669"/>
    <property type="project" value="InterPro"/>
</dbReference>
<gene>
    <name evidence="2" type="ORF">NS354_05700</name>
</gene>
<dbReference type="EMBL" id="LDRK01000026">
    <property type="protein sequence ID" value="KTR86189.1"/>
    <property type="molecule type" value="Genomic_DNA"/>
</dbReference>
<dbReference type="OrthoDB" id="5117734at2"/>
<keyword evidence="3" id="KW-1185">Reference proteome</keyword>
<reference evidence="2 3" key="1">
    <citation type="journal article" date="2016" name="Front. Microbiol.">
        <title>Genomic Resource of Rice Seed Associated Bacteria.</title>
        <authorList>
            <person name="Midha S."/>
            <person name="Bansal K."/>
            <person name="Sharma S."/>
            <person name="Kumar N."/>
            <person name="Patil P.P."/>
            <person name="Chaudhry V."/>
            <person name="Patil P.B."/>
        </authorList>
    </citation>
    <scope>NUCLEOTIDE SEQUENCE [LARGE SCALE GENOMIC DNA]</scope>
    <source>
        <strain evidence="2 3">NS354</strain>
    </source>
</reference>
<dbReference type="Pfam" id="PF12802">
    <property type="entry name" value="MarR_2"/>
    <property type="match status" value="1"/>
</dbReference>
<protein>
    <submittedName>
        <fullName evidence="2">Transcriptional regulator</fullName>
    </submittedName>
</protein>
<sequence length="159" mass="18079">MSRRVADIEYEQMLLSRYTTAQHRLEGDLERSAYLLLSRLEHQGPMTIAQLRDAFLLDTSTVQRQTAAAMREGLLERIPDPDGGQAKKFEITARGTERLTKVRQRFVATLDRALEAWSDADVAHFADLLRRFNLDIERYGESRGGTTTSWPRTAAPLAD</sequence>
<dbReference type="InterPro" id="IPR036388">
    <property type="entry name" value="WH-like_DNA-bd_sf"/>
</dbReference>
<dbReference type="PANTHER" id="PTHR39515:SF2">
    <property type="entry name" value="HTH-TYPE TRANSCRIPTIONAL REGULATOR RV0880"/>
    <property type="match status" value="1"/>
</dbReference>
<dbReference type="SUPFAM" id="SSF46785">
    <property type="entry name" value="Winged helix' DNA-binding domain"/>
    <property type="match status" value="1"/>
</dbReference>
<dbReference type="RefSeq" id="WP_058593618.1">
    <property type="nucleotide sequence ID" value="NZ_LDRK01000026.1"/>
</dbReference>
<dbReference type="Gene3D" id="1.10.10.10">
    <property type="entry name" value="Winged helix-like DNA-binding domain superfamily/Winged helix DNA-binding domain"/>
    <property type="match status" value="1"/>
</dbReference>
<evidence type="ECO:0000313" key="3">
    <source>
        <dbReference type="Proteomes" id="UP000070810"/>
    </source>
</evidence>
<dbReference type="SMART" id="SM00347">
    <property type="entry name" value="HTH_MARR"/>
    <property type="match status" value="1"/>
</dbReference>
<dbReference type="InterPro" id="IPR036390">
    <property type="entry name" value="WH_DNA-bd_sf"/>
</dbReference>
<dbReference type="InterPro" id="IPR052526">
    <property type="entry name" value="HTH-type_Bedaq_tolerance"/>
</dbReference>
<dbReference type="AlphaFoldDB" id="A0A147ENZ8"/>
<evidence type="ECO:0000259" key="1">
    <source>
        <dbReference type="PROSITE" id="PS50995"/>
    </source>
</evidence>
<dbReference type="InterPro" id="IPR000835">
    <property type="entry name" value="HTH_MarR-typ"/>
</dbReference>
<dbReference type="Proteomes" id="UP000070810">
    <property type="component" value="Unassembled WGS sequence"/>
</dbReference>
<organism evidence="2 3">
    <name type="scientific">Leucobacter chromiiresistens</name>
    <dbReference type="NCBI Taxonomy" id="1079994"/>
    <lineage>
        <taxon>Bacteria</taxon>
        <taxon>Bacillati</taxon>
        <taxon>Actinomycetota</taxon>
        <taxon>Actinomycetes</taxon>
        <taxon>Micrococcales</taxon>
        <taxon>Microbacteriaceae</taxon>
        <taxon>Leucobacter</taxon>
    </lineage>
</organism>
<dbReference type="PROSITE" id="PS50995">
    <property type="entry name" value="HTH_MARR_2"/>
    <property type="match status" value="1"/>
</dbReference>
<evidence type="ECO:0000313" key="2">
    <source>
        <dbReference type="EMBL" id="KTR86189.1"/>
    </source>
</evidence>
<proteinExistence type="predicted"/>
<accession>A0A147ENZ8</accession>
<feature type="domain" description="HTH marR-type" evidence="1">
    <location>
        <begin position="1"/>
        <end position="134"/>
    </location>
</feature>
<name>A0A147ENZ8_9MICO</name>
<comment type="caution">
    <text evidence="2">The sequence shown here is derived from an EMBL/GenBank/DDBJ whole genome shotgun (WGS) entry which is preliminary data.</text>
</comment>
<dbReference type="PANTHER" id="PTHR39515">
    <property type="entry name" value="CONSERVED PROTEIN"/>
    <property type="match status" value="1"/>
</dbReference>